<proteinExistence type="predicted"/>
<protein>
    <submittedName>
        <fullName evidence="1">Uncharacterized protein</fullName>
    </submittedName>
</protein>
<evidence type="ECO:0000313" key="1">
    <source>
        <dbReference type="EMBL" id="VVB12729.1"/>
    </source>
</evidence>
<keyword evidence="2" id="KW-1185">Reference proteome</keyword>
<evidence type="ECO:0000313" key="2">
    <source>
        <dbReference type="Proteomes" id="UP000489600"/>
    </source>
</evidence>
<name>A0A565CGG7_9BRAS</name>
<comment type="caution">
    <text evidence="1">The sequence shown here is derived from an EMBL/GenBank/DDBJ whole genome shotgun (WGS) entry which is preliminary data.</text>
</comment>
<dbReference type="Proteomes" id="UP000489600">
    <property type="component" value="Unassembled WGS sequence"/>
</dbReference>
<organism evidence="1 2">
    <name type="scientific">Arabis nemorensis</name>
    <dbReference type="NCBI Taxonomy" id="586526"/>
    <lineage>
        <taxon>Eukaryota</taxon>
        <taxon>Viridiplantae</taxon>
        <taxon>Streptophyta</taxon>
        <taxon>Embryophyta</taxon>
        <taxon>Tracheophyta</taxon>
        <taxon>Spermatophyta</taxon>
        <taxon>Magnoliopsida</taxon>
        <taxon>eudicotyledons</taxon>
        <taxon>Gunneridae</taxon>
        <taxon>Pentapetalae</taxon>
        <taxon>rosids</taxon>
        <taxon>malvids</taxon>
        <taxon>Brassicales</taxon>
        <taxon>Brassicaceae</taxon>
        <taxon>Arabideae</taxon>
        <taxon>Arabis</taxon>
    </lineage>
</organism>
<dbReference type="EMBL" id="CABITT030000007">
    <property type="protein sequence ID" value="VVB12729.1"/>
    <property type="molecule type" value="Genomic_DNA"/>
</dbReference>
<gene>
    <name evidence="1" type="ORF">ANE_LOCUS23173</name>
</gene>
<dbReference type="AlphaFoldDB" id="A0A565CGG7"/>
<reference evidence="1" key="1">
    <citation type="submission" date="2019-07" db="EMBL/GenBank/DDBJ databases">
        <authorList>
            <person name="Dittberner H."/>
        </authorList>
    </citation>
    <scope>NUCLEOTIDE SEQUENCE [LARGE SCALE GENOMIC DNA]</scope>
</reference>
<accession>A0A565CGG7</accession>
<dbReference type="Gene3D" id="3.40.50.1010">
    <property type="entry name" value="5'-nuclease"/>
    <property type="match status" value="1"/>
</dbReference>
<sequence length="232" mass="26306">MSTFYALGSLHLRESNKRFKKITTHEERETTVRVIWDVNTCPLRDEGNGFVYDPKSFKENISKALHHLSPKLRVEEKMFAAGVFSAGDSATFGQVSTIVKCDHRFYVCSGCKGKEGAFTPKTTPEVFTTLQEHLLGDAIDRDSPGIVLLISSDSDFIPTVDFLRENKFVILLAQQEAKAPNRLNNCLNKDFRNHCHYTYLWKNLRVGNPPSYQCDFPGAGPRNFLVLNTRNL</sequence>